<dbReference type="STRING" id="1218098.GCA_001598715_03380"/>
<evidence type="ECO:0000313" key="3">
    <source>
        <dbReference type="Proteomes" id="UP000254487"/>
    </source>
</evidence>
<feature type="domain" description="Fe/B12 periplasmic-binding" evidence="1">
    <location>
        <begin position="84"/>
        <end position="365"/>
    </location>
</feature>
<dbReference type="SUPFAM" id="SSF53807">
    <property type="entry name" value="Helical backbone' metal receptor"/>
    <property type="match status" value="1"/>
</dbReference>
<organism evidence="2 3">
    <name type="scientific">Klebsiella pneumoniae subsp. ozaenae</name>
    <dbReference type="NCBI Taxonomy" id="574"/>
    <lineage>
        <taxon>Bacteria</taxon>
        <taxon>Pseudomonadati</taxon>
        <taxon>Pseudomonadota</taxon>
        <taxon>Gammaproteobacteria</taxon>
        <taxon>Enterobacterales</taxon>
        <taxon>Enterobacteriaceae</taxon>
        <taxon>Klebsiella/Raoultella group</taxon>
        <taxon>Klebsiella</taxon>
        <taxon>Klebsiella pneumoniae complex</taxon>
    </lineage>
</organism>
<dbReference type="CDD" id="cd01142">
    <property type="entry name" value="TroA_e"/>
    <property type="match status" value="1"/>
</dbReference>
<evidence type="ECO:0000313" key="2">
    <source>
        <dbReference type="EMBL" id="STU73110.1"/>
    </source>
</evidence>
<dbReference type="AlphaFoldDB" id="A0A377ZM85"/>
<dbReference type="EMBL" id="UGLW01000003">
    <property type="protein sequence ID" value="STU73110.1"/>
    <property type="molecule type" value="Genomic_DNA"/>
</dbReference>
<dbReference type="PANTHER" id="PTHR30535:SF34">
    <property type="entry name" value="MOLYBDATE-BINDING PROTEIN MOLA"/>
    <property type="match status" value="1"/>
</dbReference>
<name>A0A377ZM85_KLEPO</name>
<dbReference type="Gene3D" id="3.40.50.1980">
    <property type="entry name" value="Nitrogenase molybdenum iron protein domain"/>
    <property type="match status" value="2"/>
</dbReference>
<evidence type="ECO:0000259" key="1">
    <source>
        <dbReference type="PROSITE" id="PS50983"/>
    </source>
</evidence>
<dbReference type="InterPro" id="IPR050902">
    <property type="entry name" value="ABC_Transporter_SBP"/>
</dbReference>
<proteinExistence type="predicted"/>
<protein>
    <submittedName>
        <fullName evidence="2">Putative ABC transport system periplasmic binding component</fullName>
    </submittedName>
</protein>
<reference evidence="2 3" key="1">
    <citation type="submission" date="2018-06" db="EMBL/GenBank/DDBJ databases">
        <authorList>
            <consortium name="Pathogen Informatics"/>
            <person name="Doyle S."/>
        </authorList>
    </citation>
    <scope>NUCLEOTIDE SEQUENCE [LARGE SCALE GENOMIC DNA]</scope>
    <source>
        <strain evidence="2 3">NCTC10313</strain>
    </source>
</reference>
<dbReference type="Proteomes" id="UP000254487">
    <property type="component" value="Unassembled WGS sequence"/>
</dbReference>
<dbReference type="InterPro" id="IPR002491">
    <property type="entry name" value="ABC_transptr_periplasmic_BD"/>
</dbReference>
<dbReference type="GO" id="GO:0071281">
    <property type="term" value="P:cellular response to iron ion"/>
    <property type="evidence" value="ECO:0007669"/>
    <property type="project" value="TreeGrafter"/>
</dbReference>
<dbReference type="PROSITE" id="PS50983">
    <property type="entry name" value="FE_B12_PBP"/>
    <property type="match status" value="1"/>
</dbReference>
<sequence length="392" mass="43967">MKKCGTKCLDRDEGKCDRPLRPASLYNLIHNEFSRHSGHTMSKHPLLLGLTLLSASLFTGQAFADRTVTDQLGRQVTLPDHVTRVVVLQHQTLNLLVQLHAAEDIVGVLSSWKKQLGPQFARFMPEIGQLATPGDLTQVNIESLLALRPQVVFVANYAPPAMIAQIQQAGIPVVAISLRHDAAGEKNKMNPTMADEEQAYNAGLMEGIRLIGEVVERQPEAEALIHYTFEARKQANVPVADIPQNQRVRVYMANPDLNTYGAGKYTGLMMAHAGALNVAAASVKGARQVSLEQVLEWNPQVIFVQDRYPQVVKQIENDPQWQAIDAVKHHRVWLMPEYAKAWGYPMPEALALGELWMAKKLYPARYQSIDVDSKARDYYQRFYRVAWTPDAR</sequence>
<gene>
    <name evidence="2" type="ORF">NCTC10313_03209</name>
</gene>
<dbReference type="PANTHER" id="PTHR30535">
    <property type="entry name" value="VITAMIN B12-BINDING PROTEIN"/>
    <property type="match status" value="1"/>
</dbReference>
<dbReference type="Pfam" id="PF01497">
    <property type="entry name" value="Peripla_BP_2"/>
    <property type="match status" value="1"/>
</dbReference>
<accession>A0A377ZM85</accession>